<dbReference type="Pfam" id="PF01221">
    <property type="entry name" value="Dynein_light"/>
    <property type="match status" value="1"/>
</dbReference>
<dbReference type="InterPro" id="IPR037177">
    <property type="entry name" value="DLC_sf"/>
</dbReference>
<dbReference type="InterPro" id="IPR001372">
    <property type="entry name" value="Dynein_light_chain_typ-1/2"/>
</dbReference>
<proteinExistence type="predicted"/>
<dbReference type="Gene3D" id="3.30.740.10">
    <property type="entry name" value="Protein Inhibitor Of Neuronal Nitric Oxide Synthase"/>
    <property type="match status" value="1"/>
</dbReference>
<accession>A0A485MHM9</accession>
<evidence type="ECO:0000313" key="1">
    <source>
        <dbReference type="EMBL" id="VFV19929.1"/>
    </source>
</evidence>
<dbReference type="GO" id="GO:0007017">
    <property type="term" value="P:microtubule-based process"/>
    <property type="evidence" value="ECO:0007669"/>
    <property type="project" value="InterPro"/>
</dbReference>
<feature type="non-terminal residue" evidence="1">
    <location>
        <position position="1"/>
    </location>
</feature>
<gene>
    <name evidence="1" type="ORF">LYPA_23C001792</name>
</gene>
<dbReference type="GO" id="GO:0030286">
    <property type="term" value="C:dynein complex"/>
    <property type="evidence" value="ECO:0007669"/>
    <property type="project" value="InterPro"/>
</dbReference>
<protein>
    <submittedName>
        <fullName evidence="1">Dynein light chain</fullName>
    </submittedName>
</protein>
<organism evidence="1 2">
    <name type="scientific">Lynx pardinus</name>
    <name type="common">Iberian lynx</name>
    <name type="synonym">Felis pardina</name>
    <dbReference type="NCBI Taxonomy" id="191816"/>
    <lineage>
        <taxon>Eukaryota</taxon>
        <taxon>Metazoa</taxon>
        <taxon>Chordata</taxon>
        <taxon>Craniata</taxon>
        <taxon>Vertebrata</taxon>
        <taxon>Euteleostomi</taxon>
        <taxon>Mammalia</taxon>
        <taxon>Eutheria</taxon>
        <taxon>Laurasiatheria</taxon>
        <taxon>Carnivora</taxon>
        <taxon>Feliformia</taxon>
        <taxon>Felidae</taxon>
        <taxon>Felinae</taxon>
        <taxon>Lynx</taxon>
    </lineage>
</organism>
<evidence type="ECO:0000313" key="2">
    <source>
        <dbReference type="Proteomes" id="UP000386466"/>
    </source>
</evidence>
<sequence>SLVTWCNGKAGKAVIKNTSMLGEIHQDSVECATQPLEKYNIEKDIVAHIEKKFDMYNPT</sequence>
<keyword evidence="2" id="KW-1185">Reference proteome</keyword>
<dbReference type="Proteomes" id="UP000386466">
    <property type="component" value="Unassembled WGS sequence"/>
</dbReference>
<dbReference type="AlphaFoldDB" id="A0A485MHM9"/>
<dbReference type="EMBL" id="CAAGRJ010002013">
    <property type="protein sequence ID" value="VFV19929.1"/>
    <property type="molecule type" value="Genomic_DNA"/>
</dbReference>
<reference evidence="1 2" key="1">
    <citation type="submission" date="2019-01" db="EMBL/GenBank/DDBJ databases">
        <authorList>
            <person name="Alioto T."/>
            <person name="Alioto T."/>
        </authorList>
    </citation>
    <scope>NUCLEOTIDE SEQUENCE [LARGE SCALE GENOMIC DNA]</scope>
</reference>
<name>A0A485MHM9_LYNPA</name>
<dbReference type="SUPFAM" id="SSF54648">
    <property type="entry name" value="DLC"/>
    <property type="match status" value="1"/>
</dbReference>